<reference evidence="1 2" key="2">
    <citation type="journal article" date="2016" name="Genome Announc.">
        <title>Draft Genome Sequences of Streptomyces scabiei S58, Streptomyces turgidiscabies T45, and Streptomyces acidiscabies a10, the Pathogens of Potato Common Scab, Isolated in Japan.</title>
        <authorList>
            <person name="Tomihama T."/>
            <person name="Nishi Y."/>
            <person name="Sakai M."/>
            <person name="Ikenaga M."/>
            <person name="Okubo T."/>
            <person name="Ikeda S."/>
        </authorList>
    </citation>
    <scope>NUCLEOTIDE SEQUENCE [LARGE SCALE GENOMIC DNA]</scope>
    <source>
        <strain evidence="1 2">S58</strain>
    </source>
</reference>
<comment type="caution">
    <text evidence="1">The sequence shown here is derived from an EMBL/GenBank/DDBJ whole genome shotgun (WGS) entry which is preliminary data.</text>
</comment>
<protein>
    <submittedName>
        <fullName evidence="1">Uncharacterized protein</fullName>
    </submittedName>
</protein>
<reference evidence="2" key="1">
    <citation type="submission" date="2015-11" db="EMBL/GenBank/DDBJ databases">
        <authorList>
            <consortium name="Cross-ministerial Strategic Innovation Promotion Program (SIP) consortium"/>
            <person name="Tomihama T."/>
            <person name="Ikenaga M."/>
            <person name="Sakai M."/>
            <person name="Okubo T."/>
            <person name="Ikeda S."/>
        </authorList>
    </citation>
    <scope>NUCLEOTIDE SEQUENCE [LARGE SCALE GENOMIC DNA]</scope>
    <source>
        <strain evidence="2">S58</strain>
    </source>
</reference>
<dbReference type="Proteomes" id="UP000067448">
    <property type="component" value="Unassembled WGS sequence"/>
</dbReference>
<accession>A0A117ED48</accession>
<proteinExistence type="predicted"/>
<dbReference type="OrthoDB" id="4265757at2"/>
<reference evidence="2" key="3">
    <citation type="submission" date="2016-02" db="EMBL/GenBank/DDBJ databases">
        <title>Draft genome of pathogenic Streptomyces sp. in Japan.</title>
        <authorList>
            <person name="Tomihama T."/>
            <person name="Ikenaga M."/>
            <person name="Sakai M."/>
            <person name="Okubo T."/>
            <person name="Ikeda S."/>
        </authorList>
    </citation>
    <scope>NUCLEOTIDE SEQUENCE [LARGE SCALE GENOMIC DNA]</scope>
    <source>
        <strain evidence="2">S58</strain>
    </source>
</reference>
<name>A0A117ED48_STRSC</name>
<sequence>MTETETKRAEQLVLPHLPYGDAVHIMLAEAGLTPDVLEAGLRVEDPARGPELFLTLSWLTGHPDLADQAGLDLIWSHLTGWAARVGLDAKPLSVQDLAAPHVLADAVLHLSVNGLDGPWEPEDRLARWADWRTLDADLTAAAERGQIAW</sequence>
<evidence type="ECO:0000313" key="1">
    <source>
        <dbReference type="EMBL" id="GAQ61925.1"/>
    </source>
</evidence>
<dbReference type="AlphaFoldDB" id="A0A117ED48"/>
<organism evidence="1 2">
    <name type="scientific">Streptomyces scabiei</name>
    <dbReference type="NCBI Taxonomy" id="1930"/>
    <lineage>
        <taxon>Bacteria</taxon>
        <taxon>Bacillati</taxon>
        <taxon>Actinomycetota</taxon>
        <taxon>Actinomycetes</taxon>
        <taxon>Kitasatosporales</taxon>
        <taxon>Streptomycetaceae</taxon>
        <taxon>Streptomyces</taxon>
    </lineage>
</organism>
<evidence type="ECO:0000313" key="2">
    <source>
        <dbReference type="Proteomes" id="UP000067448"/>
    </source>
</evidence>
<dbReference type="EMBL" id="BCMM01000008">
    <property type="protein sequence ID" value="GAQ61925.1"/>
    <property type="molecule type" value="Genomic_DNA"/>
</dbReference>
<dbReference type="RefSeq" id="WP_059079772.1">
    <property type="nucleotide sequence ID" value="NZ_BCMM01000008.1"/>
</dbReference>
<gene>
    <name evidence="1" type="ORF">SsS58_02279</name>
</gene>